<evidence type="ECO:0000256" key="4">
    <source>
        <dbReference type="ARBA" id="ARBA00022691"/>
    </source>
</evidence>
<dbReference type="EMBL" id="CP014476">
    <property type="protein sequence ID" value="AMK77363.1"/>
    <property type="molecule type" value="Genomic_DNA"/>
</dbReference>
<dbReference type="EC" id="2.1.1.266" evidence="6"/>
<dbReference type="RefSeq" id="WP_036278994.1">
    <property type="nucleotide sequence ID" value="NZ_CP014476.1"/>
</dbReference>
<name>A0A126T5K2_9GAMM</name>
<dbReference type="GO" id="GO:0003723">
    <property type="term" value="F:RNA binding"/>
    <property type="evidence" value="ECO:0007669"/>
    <property type="project" value="UniProtKB-UniRule"/>
</dbReference>
<dbReference type="GO" id="GO:0070475">
    <property type="term" value="P:rRNA base methylation"/>
    <property type="evidence" value="ECO:0007669"/>
    <property type="project" value="UniProtKB-UniRule"/>
</dbReference>
<dbReference type="FunFam" id="3.40.50.150:FF:000037">
    <property type="entry name" value="Ribosomal RNA large subunit methyltransferase J"/>
    <property type="match status" value="1"/>
</dbReference>
<dbReference type="SUPFAM" id="SSF53335">
    <property type="entry name" value="S-adenosyl-L-methionine-dependent methyltransferases"/>
    <property type="match status" value="1"/>
</dbReference>
<feature type="binding site" evidence="6">
    <location>
        <position position="19"/>
    </location>
    <ligand>
        <name>S-adenosyl-L-methionine</name>
        <dbReference type="ChEBI" id="CHEBI:59789"/>
    </ligand>
</feature>
<reference evidence="7 8" key="1">
    <citation type="journal article" date="2015" name="Environ. Microbiol.">
        <title>Methane oxidation coupled to nitrate reduction under hypoxia by the Gammaproteobacterium Methylomonas denitrificans, sp. nov. type strain FJG1.</title>
        <authorList>
            <person name="Kits K.D."/>
            <person name="Klotz M.G."/>
            <person name="Stein L.Y."/>
        </authorList>
    </citation>
    <scope>NUCLEOTIDE SEQUENCE [LARGE SCALE GENOMIC DNA]</scope>
    <source>
        <strain evidence="7 8">FJG1</strain>
    </source>
</reference>
<evidence type="ECO:0000313" key="7">
    <source>
        <dbReference type="EMBL" id="AMK77363.1"/>
    </source>
</evidence>
<keyword evidence="3 6" id="KW-0808">Transferase</keyword>
<gene>
    <name evidence="6" type="primary">rlmJ</name>
    <name evidence="7" type="ORF">JT25_012885</name>
</gene>
<accession>A0A126T5K2</accession>
<dbReference type="AlphaFoldDB" id="A0A126T5K2"/>
<keyword evidence="4 6" id="KW-0949">S-adenosyl-L-methionine</keyword>
<comment type="function">
    <text evidence="6">Specifically methylates the adenine in position 2030 of 23S rRNA.</text>
</comment>
<dbReference type="STRING" id="1538553.JT25_012885"/>
<dbReference type="KEGG" id="mdn:JT25_012885"/>
<feature type="binding site" evidence="6">
    <location>
        <begin position="143"/>
        <end position="144"/>
    </location>
    <ligand>
        <name>S-adenosyl-L-methionine</name>
        <dbReference type="ChEBI" id="CHEBI:59789"/>
    </ligand>
</feature>
<keyword evidence="1 6" id="KW-0698">rRNA processing</keyword>
<protein>
    <recommendedName>
        <fullName evidence="6">Ribosomal RNA large subunit methyltransferase J</fullName>
        <ecNumber evidence="6">2.1.1.266</ecNumber>
    </recommendedName>
    <alternativeName>
        <fullName evidence="6">23S rRNA (adenine(2030)-N6)-methyltransferase</fullName>
    </alternativeName>
    <alternativeName>
        <fullName evidence="6">23S rRNA m6A2030 methyltransferase</fullName>
    </alternativeName>
</protein>
<evidence type="ECO:0000256" key="2">
    <source>
        <dbReference type="ARBA" id="ARBA00022603"/>
    </source>
</evidence>
<feature type="active site" description="Proton acceptor" evidence="6">
    <location>
        <position position="164"/>
    </location>
</feature>
<comment type="subunit">
    <text evidence="6">Monomer.</text>
</comment>
<dbReference type="PANTHER" id="PTHR37426">
    <property type="entry name" value="RIBOSOMAL RNA LARGE SUBUNIT METHYLTRANSFERASE J"/>
    <property type="match status" value="1"/>
</dbReference>
<dbReference type="Proteomes" id="UP000030512">
    <property type="component" value="Chromosome"/>
</dbReference>
<dbReference type="GO" id="GO:0005829">
    <property type="term" value="C:cytosol"/>
    <property type="evidence" value="ECO:0007669"/>
    <property type="project" value="TreeGrafter"/>
</dbReference>
<feature type="site" description="Interaction with substrate rRNA" evidence="6">
    <location>
        <position position="4"/>
    </location>
</feature>
<evidence type="ECO:0000313" key="8">
    <source>
        <dbReference type="Proteomes" id="UP000030512"/>
    </source>
</evidence>
<dbReference type="OrthoDB" id="9791274at2"/>
<proteinExistence type="inferred from homology"/>
<keyword evidence="8" id="KW-1185">Reference proteome</keyword>
<feature type="binding site" evidence="6">
    <location>
        <position position="42"/>
    </location>
    <ligand>
        <name>S-adenosyl-L-methionine</name>
        <dbReference type="ChEBI" id="CHEBI:59789"/>
    </ligand>
</feature>
<dbReference type="InterPro" id="IPR007473">
    <property type="entry name" value="RlmJ"/>
</dbReference>
<dbReference type="GO" id="GO:0036307">
    <property type="term" value="F:23S rRNA (adenine(2030)-N(6))-methyltransferase activity"/>
    <property type="evidence" value="ECO:0007669"/>
    <property type="project" value="UniProtKB-UniRule"/>
</dbReference>
<sequence length="288" mass="32350">MLSYRHGFHAGNFADVLKHSLLTLAINTLKQKDKPFVYIDTHAGAGKYSFKSEFAQKTGEYQQGIARLWDSQDAPPELKDYLSAVRAENTGRQLVRYPGSPQLVKRLVRAQDRLVLSELHSSDVEALQQLFAGDKQVSVSKEDGLQTLSKKLPPIQKRGLILIDPSYEMRDEYKKIVAALTTAYRHFATGVYALWYPVIDRAATENFMRQLEQTGIPRQLRIEHCIADDGPGRGMTGSGMLVINPPWQLDSQAQALLPWLNQALADGKGHWKVEWQVPEPVAASVVRN</sequence>
<keyword evidence="5 6" id="KW-0694">RNA-binding</keyword>
<evidence type="ECO:0000256" key="6">
    <source>
        <dbReference type="HAMAP-Rule" id="MF_00934"/>
    </source>
</evidence>
<dbReference type="Pfam" id="PF04378">
    <property type="entry name" value="RsmJ"/>
    <property type="match status" value="1"/>
</dbReference>
<evidence type="ECO:0000256" key="3">
    <source>
        <dbReference type="ARBA" id="ARBA00022679"/>
    </source>
</evidence>
<feature type="binding site" evidence="6">
    <location>
        <position position="164"/>
    </location>
    <ligand>
        <name>S-adenosyl-L-methionine</name>
        <dbReference type="ChEBI" id="CHEBI:59789"/>
    </ligand>
</feature>
<feature type="binding site" evidence="6">
    <location>
        <position position="100"/>
    </location>
    <ligand>
        <name>S-adenosyl-L-methionine</name>
        <dbReference type="ChEBI" id="CHEBI:59789"/>
    </ligand>
</feature>
<feature type="binding site" evidence="6">
    <location>
        <position position="118"/>
    </location>
    <ligand>
        <name>S-adenosyl-L-methionine</name>
        <dbReference type="ChEBI" id="CHEBI:59789"/>
    </ligand>
</feature>
<comment type="catalytic activity">
    <reaction evidence="6">
        <text>adenosine(2030) in 23S rRNA + S-adenosyl-L-methionine = N(6)-methyladenosine(2030) in 23S rRNA + S-adenosyl-L-homocysteine + H(+)</text>
        <dbReference type="Rhea" id="RHEA:43736"/>
        <dbReference type="Rhea" id="RHEA-COMP:10668"/>
        <dbReference type="Rhea" id="RHEA-COMP:10669"/>
        <dbReference type="ChEBI" id="CHEBI:15378"/>
        <dbReference type="ChEBI" id="CHEBI:57856"/>
        <dbReference type="ChEBI" id="CHEBI:59789"/>
        <dbReference type="ChEBI" id="CHEBI:74411"/>
        <dbReference type="ChEBI" id="CHEBI:74449"/>
        <dbReference type="EC" id="2.1.1.266"/>
    </reaction>
</comment>
<evidence type="ECO:0000256" key="5">
    <source>
        <dbReference type="ARBA" id="ARBA00022884"/>
    </source>
</evidence>
<evidence type="ECO:0000256" key="1">
    <source>
        <dbReference type="ARBA" id="ARBA00022552"/>
    </source>
</evidence>
<comment type="similarity">
    <text evidence="6">Belongs to the RlmJ family.</text>
</comment>
<organism evidence="7 8">
    <name type="scientific">Methylomonas denitrificans</name>
    <dbReference type="NCBI Taxonomy" id="1538553"/>
    <lineage>
        <taxon>Bacteria</taxon>
        <taxon>Pseudomonadati</taxon>
        <taxon>Pseudomonadota</taxon>
        <taxon>Gammaproteobacteria</taxon>
        <taxon>Methylococcales</taxon>
        <taxon>Methylococcaceae</taxon>
        <taxon>Methylomonas</taxon>
    </lineage>
</organism>
<dbReference type="HAMAP" id="MF_00934">
    <property type="entry name" value="23SrRNA_methyltr_J"/>
    <property type="match status" value="1"/>
</dbReference>
<dbReference type="Gene3D" id="3.40.50.150">
    <property type="entry name" value="Vaccinia Virus protein VP39"/>
    <property type="match status" value="1"/>
</dbReference>
<keyword evidence="2 6" id="KW-0489">Methyltransferase</keyword>
<dbReference type="InterPro" id="IPR029063">
    <property type="entry name" value="SAM-dependent_MTases_sf"/>
</dbReference>
<dbReference type="PANTHER" id="PTHR37426:SF1">
    <property type="entry name" value="RIBOSOMAL RNA LARGE SUBUNIT METHYLTRANSFERASE J"/>
    <property type="match status" value="1"/>
</dbReference>